<accession>A0AA87ZCZ0</accession>
<keyword evidence="2" id="KW-1185">Reference proteome</keyword>
<protein>
    <submittedName>
        <fullName evidence="1">Uncharacterized protein</fullName>
    </submittedName>
</protein>
<organism evidence="1 2">
    <name type="scientific">Ficus carica</name>
    <name type="common">Common fig</name>
    <dbReference type="NCBI Taxonomy" id="3494"/>
    <lineage>
        <taxon>Eukaryota</taxon>
        <taxon>Viridiplantae</taxon>
        <taxon>Streptophyta</taxon>
        <taxon>Embryophyta</taxon>
        <taxon>Tracheophyta</taxon>
        <taxon>Spermatophyta</taxon>
        <taxon>Magnoliopsida</taxon>
        <taxon>eudicotyledons</taxon>
        <taxon>Gunneridae</taxon>
        <taxon>Pentapetalae</taxon>
        <taxon>rosids</taxon>
        <taxon>fabids</taxon>
        <taxon>Rosales</taxon>
        <taxon>Moraceae</taxon>
        <taxon>Ficeae</taxon>
        <taxon>Ficus</taxon>
    </lineage>
</organism>
<dbReference type="EMBL" id="BTGU01001841">
    <property type="protein sequence ID" value="GMN30245.1"/>
    <property type="molecule type" value="Genomic_DNA"/>
</dbReference>
<dbReference type="AlphaFoldDB" id="A0AA87ZCZ0"/>
<evidence type="ECO:0000313" key="2">
    <source>
        <dbReference type="Proteomes" id="UP001187192"/>
    </source>
</evidence>
<dbReference type="Proteomes" id="UP001187192">
    <property type="component" value="Unassembled WGS sequence"/>
</dbReference>
<evidence type="ECO:0000313" key="1">
    <source>
        <dbReference type="EMBL" id="GMN30245.1"/>
    </source>
</evidence>
<proteinExistence type="predicted"/>
<name>A0AA87ZCZ0_FICCA</name>
<sequence length="200" mass="23665">MRNAMDMFVDSRYKIVVPAERKLTVLRLCCRRVVTELLSERFPAINFTVSLPLPPSLYKVMDPALVEEDRRSTTSFFASQPLFFDGTRQTVSLSVWLYDTELIFRTSHIVECLRVSLASRCLVADARLWWMTWGERALPERTWVHFRTLVITRYGPVPEEGADEPYRNPEIYRDMYHERFYSLVADWHAYPQECKNPKFQ</sequence>
<gene>
    <name evidence="1" type="ORF">TIFTF001_041420</name>
</gene>
<reference evidence="1" key="1">
    <citation type="submission" date="2023-07" db="EMBL/GenBank/DDBJ databases">
        <title>draft genome sequence of fig (Ficus carica).</title>
        <authorList>
            <person name="Takahashi T."/>
            <person name="Nishimura K."/>
        </authorList>
    </citation>
    <scope>NUCLEOTIDE SEQUENCE</scope>
</reference>
<comment type="caution">
    <text evidence="1">The sequence shown here is derived from an EMBL/GenBank/DDBJ whole genome shotgun (WGS) entry which is preliminary data.</text>
</comment>